<accession>A0AAV7JTI2</accession>
<dbReference type="Proteomes" id="UP001165289">
    <property type="component" value="Unassembled WGS sequence"/>
</dbReference>
<keyword evidence="2" id="KW-0436">Ligase</keyword>
<feature type="domain" description="Tubulin--tyrosine ligase-like protein 12 SET-like" evidence="1">
    <location>
        <begin position="76"/>
        <end position="178"/>
    </location>
</feature>
<keyword evidence="3" id="KW-1185">Reference proteome</keyword>
<dbReference type="GO" id="GO:0005737">
    <property type="term" value="C:cytoplasm"/>
    <property type="evidence" value="ECO:0007669"/>
    <property type="project" value="TreeGrafter"/>
</dbReference>
<gene>
    <name evidence="2" type="ORF">LOD99_4558</name>
</gene>
<dbReference type="Pfam" id="PF25556">
    <property type="entry name" value="SET_TTL"/>
    <property type="match status" value="1"/>
</dbReference>
<dbReference type="PANTHER" id="PTHR46088">
    <property type="entry name" value="TUBULIN--TYROSINE LIGASE-LIKE PROTEIN 12"/>
    <property type="match status" value="1"/>
</dbReference>
<dbReference type="EMBL" id="JAKMXF010000300">
    <property type="protein sequence ID" value="KAI6652013.1"/>
    <property type="molecule type" value="Genomic_DNA"/>
</dbReference>
<dbReference type="AlphaFoldDB" id="A0AAV7JTI2"/>
<evidence type="ECO:0000259" key="1">
    <source>
        <dbReference type="Pfam" id="PF25556"/>
    </source>
</evidence>
<evidence type="ECO:0000313" key="3">
    <source>
        <dbReference type="Proteomes" id="UP001165289"/>
    </source>
</evidence>
<dbReference type="InterPro" id="IPR057954">
    <property type="entry name" value="SET_TTL12"/>
</dbReference>
<sequence>MAENNSTNANKPSVNEGPLTFESFVESHKPQLLSLGIPNLYWNSLFEKLNEERYDAGSNFVMNQVEGEWEVLSIKDVKKSNPDCIFLIDHAWTFEIPFARMQLMQHKNLFLRMLDLMGITYEEQVEPNTIMVDKILEVMWQYNQTYSFSHEIEDEPFWYIMDEFGSRIQHSSEPNVNIDVYKGQYILLRIRLYIVCYGR</sequence>
<comment type="caution">
    <text evidence="2">The sequence shown here is derived from an EMBL/GenBank/DDBJ whole genome shotgun (WGS) entry which is preliminary data.</text>
</comment>
<proteinExistence type="predicted"/>
<protein>
    <submittedName>
        <fullName evidence="2">Tubulin--tyrosine ligase-like protein 12</fullName>
    </submittedName>
</protein>
<dbReference type="PANTHER" id="PTHR46088:SF1">
    <property type="entry name" value="TUBULIN--TYROSINE LIGASE-LIKE PROTEIN 12"/>
    <property type="match status" value="1"/>
</dbReference>
<organism evidence="2 3">
    <name type="scientific">Oopsacas minuta</name>
    <dbReference type="NCBI Taxonomy" id="111878"/>
    <lineage>
        <taxon>Eukaryota</taxon>
        <taxon>Metazoa</taxon>
        <taxon>Porifera</taxon>
        <taxon>Hexactinellida</taxon>
        <taxon>Hexasterophora</taxon>
        <taxon>Lyssacinosida</taxon>
        <taxon>Leucopsacidae</taxon>
        <taxon>Oopsacas</taxon>
    </lineage>
</organism>
<dbReference type="InterPro" id="IPR027749">
    <property type="entry name" value="TTLL12"/>
</dbReference>
<name>A0AAV7JTI2_9METZ</name>
<reference evidence="2 3" key="1">
    <citation type="journal article" date="2023" name="BMC Biol.">
        <title>The compact genome of the sponge Oopsacas minuta (Hexactinellida) is lacking key metazoan core genes.</title>
        <authorList>
            <person name="Santini S."/>
            <person name="Schenkelaars Q."/>
            <person name="Jourda C."/>
            <person name="Duchesne M."/>
            <person name="Belahbib H."/>
            <person name="Rocher C."/>
            <person name="Selva M."/>
            <person name="Riesgo A."/>
            <person name="Vervoort M."/>
            <person name="Leys S.P."/>
            <person name="Kodjabachian L."/>
            <person name="Le Bivic A."/>
            <person name="Borchiellini C."/>
            <person name="Claverie J.M."/>
            <person name="Renard E."/>
        </authorList>
    </citation>
    <scope>NUCLEOTIDE SEQUENCE [LARGE SCALE GENOMIC DNA]</scope>
    <source>
        <strain evidence="2">SPO-2</strain>
    </source>
</reference>
<dbReference type="GO" id="GO:0016874">
    <property type="term" value="F:ligase activity"/>
    <property type="evidence" value="ECO:0007669"/>
    <property type="project" value="UniProtKB-KW"/>
</dbReference>
<evidence type="ECO:0000313" key="2">
    <source>
        <dbReference type="EMBL" id="KAI6652013.1"/>
    </source>
</evidence>